<dbReference type="SMART" id="SM00382">
    <property type="entry name" value="AAA"/>
    <property type="match status" value="1"/>
</dbReference>
<dbReference type="Pfam" id="PF04408">
    <property type="entry name" value="WHD_HA2"/>
    <property type="match status" value="1"/>
</dbReference>
<dbReference type="SMART" id="SM00847">
    <property type="entry name" value="HA2"/>
    <property type="match status" value="1"/>
</dbReference>
<dbReference type="PROSITE" id="PS51194">
    <property type="entry name" value="HELICASE_CTER"/>
    <property type="match status" value="1"/>
</dbReference>
<evidence type="ECO:0000256" key="1">
    <source>
        <dbReference type="ARBA" id="ARBA00004123"/>
    </source>
</evidence>
<dbReference type="Gene3D" id="3.40.50.300">
    <property type="entry name" value="P-loop containing nucleotide triphosphate hydrolases"/>
    <property type="match status" value="2"/>
</dbReference>
<gene>
    <name evidence="14" type="ORF">H4219_000313</name>
</gene>
<dbReference type="SUPFAM" id="SSF52540">
    <property type="entry name" value="P-loop containing nucleoside triphosphate hydrolases"/>
    <property type="match status" value="1"/>
</dbReference>
<dbReference type="SMART" id="SM00487">
    <property type="entry name" value="DEXDc"/>
    <property type="match status" value="1"/>
</dbReference>
<dbReference type="InterPro" id="IPR001650">
    <property type="entry name" value="Helicase_C-like"/>
</dbReference>
<evidence type="ECO:0000256" key="5">
    <source>
        <dbReference type="ARBA" id="ARBA00022801"/>
    </source>
</evidence>
<dbReference type="InterPro" id="IPR011709">
    <property type="entry name" value="DEAD-box_helicase_OB_fold"/>
</dbReference>
<feature type="compositionally biased region" description="Acidic residues" evidence="11">
    <location>
        <begin position="177"/>
        <end position="191"/>
    </location>
</feature>
<evidence type="ECO:0000259" key="13">
    <source>
        <dbReference type="PROSITE" id="PS51194"/>
    </source>
</evidence>
<evidence type="ECO:0000259" key="12">
    <source>
        <dbReference type="PROSITE" id="PS51192"/>
    </source>
</evidence>
<comment type="catalytic activity">
    <reaction evidence="10">
        <text>ATP + H2O = ADP + phosphate + H(+)</text>
        <dbReference type="Rhea" id="RHEA:13065"/>
        <dbReference type="ChEBI" id="CHEBI:15377"/>
        <dbReference type="ChEBI" id="CHEBI:15378"/>
        <dbReference type="ChEBI" id="CHEBI:30616"/>
        <dbReference type="ChEBI" id="CHEBI:43474"/>
        <dbReference type="ChEBI" id="CHEBI:456216"/>
        <dbReference type="EC" id="3.6.4.13"/>
    </reaction>
</comment>
<dbReference type="Gene3D" id="1.20.1390.10">
    <property type="entry name" value="PWI domain"/>
    <property type="match status" value="1"/>
</dbReference>
<keyword evidence="5" id="KW-0378">Hydrolase</keyword>
<dbReference type="Pfam" id="PF07717">
    <property type="entry name" value="OB_NTP_bind"/>
    <property type="match status" value="1"/>
</dbReference>
<keyword evidence="6" id="KW-0347">Helicase</keyword>
<dbReference type="FunFam" id="1.20.120.1080:FF:000001">
    <property type="entry name" value="Pre-mRNA-splicing factor ATP-dependent RNA helicase"/>
    <property type="match status" value="1"/>
</dbReference>
<dbReference type="Gene3D" id="1.20.120.1080">
    <property type="match status" value="1"/>
</dbReference>
<dbReference type="GO" id="GO:0003724">
    <property type="term" value="F:RNA helicase activity"/>
    <property type="evidence" value="ECO:0007669"/>
    <property type="project" value="UniProtKB-EC"/>
</dbReference>
<dbReference type="InterPro" id="IPR011545">
    <property type="entry name" value="DEAD/DEAH_box_helicase_dom"/>
</dbReference>
<dbReference type="GO" id="GO:0005524">
    <property type="term" value="F:ATP binding"/>
    <property type="evidence" value="ECO:0007669"/>
    <property type="project" value="UniProtKB-KW"/>
</dbReference>
<dbReference type="FunFam" id="3.40.50.300:FF:000726">
    <property type="entry name" value="Pre-mRNA-splicing factor ATP-dependent RNA helicase"/>
    <property type="match status" value="1"/>
</dbReference>
<dbReference type="PROSITE" id="PS51192">
    <property type="entry name" value="HELICASE_ATP_BIND_1"/>
    <property type="match status" value="1"/>
</dbReference>
<dbReference type="Pfam" id="PF00270">
    <property type="entry name" value="DEAD"/>
    <property type="match status" value="1"/>
</dbReference>
<dbReference type="EMBL" id="JANBPU010000002">
    <property type="protein sequence ID" value="KAJ1921966.1"/>
    <property type="molecule type" value="Genomic_DNA"/>
</dbReference>
<name>A0A9W8A7A3_9FUNG</name>
<evidence type="ECO:0000256" key="7">
    <source>
        <dbReference type="ARBA" id="ARBA00022840"/>
    </source>
</evidence>
<evidence type="ECO:0000256" key="11">
    <source>
        <dbReference type="SAM" id="MobiDB-lite"/>
    </source>
</evidence>
<protein>
    <recommendedName>
        <fullName evidence="2">RNA helicase</fullName>
        <ecNumber evidence="2">3.6.4.13</ecNumber>
    </recommendedName>
</protein>
<dbReference type="SMART" id="SM00490">
    <property type="entry name" value="HELICc"/>
    <property type="match status" value="1"/>
</dbReference>
<dbReference type="GO" id="GO:0008380">
    <property type="term" value="P:RNA splicing"/>
    <property type="evidence" value="ECO:0007669"/>
    <property type="project" value="UniProtKB-KW"/>
</dbReference>
<proteinExistence type="predicted"/>
<sequence length="1072" mass="123017">MSLRTWVSDNLLKILGVSQRDIVDFVINIAETSNSPDELLKQLESIDVPVNDVTKKFASELYNRVPHASSLSGSKDKKSKSKSKSKKEKIDDLEQSSAVSISDTHDAEEKKEVPQNSKDKTKESAPKPKSKQRKRLHGVNSWEEGEEEKLEREEKIKKIKRGYLEEEHDKGKGAVADDAEEEFAKEEEELDKDIQERKEFEERLKQKDKDKTKKLVEDRSSIGESEAQKRRNLADDRDARRKVLPEMRERSRQQYLKLREEQRLELLKQEIAEEESLFAGEKLTERERKDLEYKKQILRLAEERLKEDGDVNEYTLPEDYITEKGRIDRKKKEEALYKRYVDPEAKGEHIVNEQERWEQQQIHKSSLKVGAADKGDSADKKDYDYVLDMDEIDFVLEKTEFEQREDDEKQKVISEAERRTYTIQKVRESLPIYQYREQLLDAIDQFQIIIIVGETGSGKTTQITQYLREAGYTKDGKKIGCTQPRRVAAMSVAARVAEEVGTKVGHEVGYAIRFEDCTSDKTEIKYMTDGTLLREFMSEPDLASYSCLMIDEAHERTLHTDILFALVKDIARFRPDLKLLISSATMDAQKFSGYFDDAPIFKIPGRPFPVECYYTTVPESNYITASVTTVMQIHASQPRGDILVFLAGQNEIEEVQEELQQICRTLGDKIGELIICPIYANLPSDLQAKIFEPTPEGARKVVLATNIAETSITIDGVSYVIDPGFVKQNCYNPRSGMESLQVVPCSRASANQRMGRAGRVGPGKCFRLYTRYAFLNELDDNTTPEIQRVNLNTVVLGLKCLGIHNLIEFDFMDPPSPELLKLSLEQLYALGALNNRGELTKLGRRMAEFPLDPMMAKTLIISEKYRCSEEIASICSMLSVSSAIFYRPKDKKVYADRALANLVRPGGDHLTLLNVWNQWVETGYSMQWCHENFIQHRSLSRARDVRDQIINLMERVEITPEKNPNPLDTAPIRKALTAGFFYNVARLQKSGDCYSTIKKRQTVYTHPSSSLVESKPKWVVYFELVLTSREFMRQVSEIDPKWLLEVAPHYFKPSEVDDDTKKKLPKPIAVPS</sequence>
<evidence type="ECO:0000256" key="9">
    <source>
        <dbReference type="ARBA" id="ARBA00023242"/>
    </source>
</evidence>
<dbReference type="CDD" id="cd18791">
    <property type="entry name" value="SF2_C_RHA"/>
    <property type="match status" value="1"/>
</dbReference>
<keyword evidence="3" id="KW-0507">mRNA processing</keyword>
<evidence type="ECO:0000313" key="14">
    <source>
        <dbReference type="EMBL" id="KAJ1921966.1"/>
    </source>
</evidence>
<keyword evidence="4" id="KW-0547">Nucleotide-binding</keyword>
<dbReference type="GO" id="GO:0003723">
    <property type="term" value="F:RNA binding"/>
    <property type="evidence" value="ECO:0007669"/>
    <property type="project" value="TreeGrafter"/>
</dbReference>
<dbReference type="InterPro" id="IPR007502">
    <property type="entry name" value="Helicase-assoc_dom"/>
</dbReference>
<dbReference type="InterPro" id="IPR002464">
    <property type="entry name" value="DNA/RNA_helicase_DEAH_CS"/>
</dbReference>
<comment type="subcellular location">
    <subcellularLocation>
        <location evidence="1">Nucleus</location>
    </subcellularLocation>
</comment>
<keyword evidence="8" id="KW-0508">mRNA splicing</keyword>
<evidence type="ECO:0000256" key="4">
    <source>
        <dbReference type="ARBA" id="ARBA00022741"/>
    </source>
</evidence>
<comment type="caution">
    <text evidence="14">The sequence shown here is derived from an EMBL/GenBank/DDBJ whole genome shotgun (WGS) entry which is preliminary data.</text>
</comment>
<dbReference type="InterPro" id="IPR048333">
    <property type="entry name" value="HA2_WH"/>
</dbReference>
<dbReference type="GO" id="GO:0071006">
    <property type="term" value="C:U2-type catalytic step 1 spliceosome"/>
    <property type="evidence" value="ECO:0007669"/>
    <property type="project" value="UniProtKB-ARBA"/>
</dbReference>
<feature type="domain" description="Helicase C-terminal" evidence="13">
    <location>
        <begin position="626"/>
        <end position="802"/>
    </location>
</feature>
<dbReference type="FunFam" id="3.40.50.300:FF:000007">
    <property type="entry name" value="Pre-mRNA-splicing factor ATP-dependent RNA helicase"/>
    <property type="match status" value="1"/>
</dbReference>
<evidence type="ECO:0000256" key="8">
    <source>
        <dbReference type="ARBA" id="ARBA00023187"/>
    </source>
</evidence>
<dbReference type="InterPro" id="IPR014001">
    <property type="entry name" value="Helicase_ATP-bd"/>
</dbReference>
<feature type="compositionally biased region" description="Basic and acidic residues" evidence="11">
    <location>
        <begin position="103"/>
        <end position="126"/>
    </location>
</feature>
<feature type="compositionally biased region" description="Basic residues" evidence="11">
    <location>
        <begin position="77"/>
        <end position="87"/>
    </location>
</feature>
<keyword evidence="7" id="KW-0067">ATP-binding</keyword>
<dbReference type="InterPro" id="IPR027417">
    <property type="entry name" value="P-loop_NTPase"/>
</dbReference>
<keyword evidence="15" id="KW-1185">Reference proteome</keyword>
<dbReference type="PANTHER" id="PTHR18934">
    <property type="entry name" value="ATP-DEPENDENT RNA HELICASE"/>
    <property type="match status" value="1"/>
</dbReference>
<feature type="compositionally biased region" description="Basic and acidic residues" evidence="11">
    <location>
        <begin position="192"/>
        <end position="246"/>
    </location>
</feature>
<feature type="compositionally biased region" description="Basic residues" evidence="11">
    <location>
        <begin position="128"/>
        <end position="137"/>
    </location>
</feature>
<feature type="region of interest" description="Disordered" evidence="11">
    <location>
        <begin position="66"/>
        <end position="246"/>
    </location>
</feature>
<reference evidence="14" key="1">
    <citation type="submission" date="2022-07" db="EMBL/GenBank/DDBJ databases">
        <title>Phylogenomic reconstructions and comparative analyses of Kickxellomycotina fungi.</title>
        <authorList>
            <person name="Reynolds N.K."/>
            <person name="Stajich J.E."/>
            <person name="Barry K."/>
            <person name="Grigoriev I.V."/>
            <person name="Crous P."/>
            <person name="Smith M.E."/>
        </authorList>
    </citation>
    <scope>NUCLEOTIDE SEQUENCE</scope>
    <source>
        <strain evidence="14">NBRC 100468</strain>
    </source>
</reference>
<feature type="domain" description="Helicase ATP-binding" evidence="12">
    <location>
        <begin position="440"/>
        <end position="604"/>
    </location>
</feature>
<dbReference type="GO" id="GO:0006397">
    <property type="term" value="P:mRNA processing"/>
    <property type="evidence" value="ECO:0007669"/>
    <property type="project" value="UniProtKB-KW"/>
</dbReference>
<dbReference type="PANTHER" id="PTHR18934:SF83">
    <property type="entry name" value="PRE-MRNA-SPLICING FACTOR ATP-DEPENDENT RNA HELICASE DHX16"/>
    <property type="match status" value="1"/>
</dbReference>
<accession>A0A9W8A7A3</accession>
<dbReference type="GO" id="GO:0016787">
    <property type="term" value="F:hydrolase activity"/>
    <property type="evidence" value="ECO:0007669"/>
    <property type="project" value="UniProtKB-KW"/>
</dbReference>
<feature type="compositionally biased region" description="Basic and acidic residues" evidence="11">
    <location>
        <begin position="149"/>
        <end position="172"/>
    </location>
</feature>
<dbReference type="GO" id="GO:0071013">
    <property type="term" value="C:catalytic step 2 spliceosome"/>
    <property type="evidence" value="ECO:0007669"/>
    <property type="project" value="TreeGrafter"/>
</dbReference>
<keyword evidence="9" id="KW-0539">Nucleus</keyword>
<organism evidence="14 15">
    <name type="scientific">Mycoemilia scoparia</name>
    <dbReference type="NCBI Taxonomy" id="417184"/>
    <lineage>
        <taxon>Eukaryota</taxon>
        <taxon>Fungi</taxon>
        <taxon>Fungi incertae sedis</taxon>
        <taxon>Zoopagomycota</taxon>
        <taxon>Kickxellomycotina</taxon>
        <taxon>Kickxellomycetes</taxon>
        <taxon>Kickxellales</taxon>
        <taxon>Kickxellaceae</taxon>
        <taxon>Mycoemilia</taxon>
    </lineage>
</organism>
<evidence type="ECO:0000256" key="10">
    <source>
        <dbReference type="ARBA" id="ARBA00047984"/>
    </source>
</evidence>
<dbReference type="Proteomes" id="UP001150538">
    <property type="component" value="Unassembled WGS sequence"/>
</dbReference>
<evidence type="ECO:0000256" key="2">
    <source>
        <dbReference type="ARBA" id="ARBA00012552"/>
    </source>
</evidence>
<dbReference type="PROSITE" id="PS00690">
    <property type="entry name" value="DEAH_ATP_HELICASE"/>
    <property type="match status" value="1"/>
</dbReference>
<dbReference type="AlphaFoldDB" id="A0A9W8A7A3"/>
<dbReference type="Pfam" id="PF00271">
    <property type="entry name" value="Helicase_C"/>
    <property type="match status" value="1"/>
</dbReference>
<dbReference type="InterPro" id="IPR003593">
    <property type="entry name" value="AAA+_ATPase"/>
</dbReference>
<evidence type="ECO:0000256" key="6">
    <source>
        <dbReference type="ARBA" id="ARBA00022806"/>
    </source>
</evidence>
<evidence type="ECO:0000256" key="3">
    <source>
        <dbReference type="ARBA" id="ARBA00022664"/>
    </source>
</evidence>
<dbReference type="Pfam" id="PF21010">
    <property type="entry name" value="HA2_C"/>
    <property type="match status" value="1"/>
</dbReference>
<evidence type="ECO:0000313" key="15">
    <source>
        <dbReference type="Proteomes" id="UP001150538"/>
    </source>
</evidence>
<dbReference type="EC" id="3.6.4.13" evidence="2"/>
<dbReference type="OrthoDB" id="10253254at2759"/>